<dbReference type="InterPro" id="IPR024025">
    <property type="entry name" value="SCIFF_rSAM_maturase"/>
</dbReference>
<dbReference type="InterPro" id="IPR000385">
    <property type="entry name" value="MoaA_NifB_PqqE_Fe-S-bd_CS"/>
</dbReference>
<evidence type="ECO:0000313" key="9">
    <source>
        <dbReference type="Proteomes" id="UP000046155"/>
    </source>
</evidence>
<dbReference type="GO" id="GO:0046872">
    <property type="term" value="F:metal ion binding"/>
    <property type="evidence" value="ECO:0007669"/>
    <property type="project" value="UniProtKB-KW"/>
</dbReference>
<reference evidence="9" key="1">
    <citation type="submission" date="2015-01" db="EMBL/GenBank/DDBJ databases">
        <authorList>
            <person name="Manzoor Shahid"/>
            <person name="Zubair Saima"/>
        </authorList>
    </citation>
    <scope>NUCLEOTIDE SEQUENCE [LARGE SCALE GENOMIC DNA]</scope>
    <source>
        <strain evidence="9">Sp3</strain>
    </source>
</reference>
<evidence type="ECO:0000256" key="6">
    <source>
        <dbReference type="ARBA" id="ARBA00023014"/>
    </source>
</evidence>
<dbReference type="Proteomes" id="UP000046155">
    <property type="component" value="Unassembled WGS sequence"/>
</dbReference>
<gene>
    <name evidence="8" type="ORF">SSCH_670008</name>
</gene>
<dbReference type="SUPFAM" id="SSF102114">
    <property type="entry name" value="Radical SAM enzymes"/>
    <property type="match status" value="1"/>
</dbReference>
<dbReference type="SFLD" id="SFLDG01384">
    <property type="entry name" value="thioether_bond_formation_requi"/>
    <property type="match status" value="1"/>
</dbReference>
<dbReference type="InterPro" id="IPR013785">
    <property type="entry name" value="Aldolase_TIM"/>
</dbReference>
<dbReference type="GO" id="GO:0016491">
    <property type="term" value="F:oxidoreductase activity"/>
    <property type="evidence" value="ECO:0007669"/>
    <property type="project" value="InterPro"/>
</dbReference>
<dbReference type="RefSeq" id="WP_052835638.1">
    <property type="nucleotide sequence ID" value="NZ_CDRZ01000266.1"/>
</dbReference>
<dbReference type="PANTHER" id="PTHR43273:SF8">
    <property type="entry name" value="RADICAL SAM DOMAIN PROTEIN"/>
    <property type="match status" value="1"/>
</dbReference>
<dbReference type="EMBL" id="CDRZ01000266">
    <property type="protein sequence ID" value="CEO89949.1"/>
    <property type="molecule type" value="Genomic_DNA"/>
</dbReference>
<evidence type="ECO:0000256" key="3">
    <source>
        <dbReference type="ARBA" id="ARBA00022691"/>
    </source>
</evidence>
<dbReference type="Pfam" id="PF04055">
    <property type="entry name" value="Radical_SAM"/>
    <property type="match status" value="1"/>
</dbReference>
<proteinExistence type="predicted"/>
<feature type="domain" description="Radical SAM core" evidence="7">
    <location>
        <begin position="100"/>
        <end position="327"/>
    </location>
</feature>
<dbReference type="InterPro" id="IPR023867">
    <property type="entry name" value="Sulphatase_maturase_rSAM"/>
</dbReference>
<evidence type="ECO:0000256" key="2">
    <source>
        <dbReference type="ARBA" id="ARBA00022485"/>
    </source>
</evidence>
<sequence length="465" mass="52485">MRPQREIDDLRSRVHLFEADGLFLAFDVNSGSLYNLDEVAWQLVMNYLECGDWEDARLYATRMFDGKEVDGAFSELKDLSATGLFFSQGEEWPHYVPGKELGLKALCLNIAHECNLSCRYCFVPESVRHQEKIMSRETIMAALDLLLQETPYQFLTVDFFGGEPLLNFEGIRFAVEYALRHGAQKKWKFTVTTNTLLLGEKELAFFKEYDFSFVLSCDGRPSVHDAYRVTTRGGGTSGIVARRIREFLKAGAAPEYYVRGTYTRNNLDFTKDVLYLADLGAESVSLEPVVAPDNASYALREEDLPELQAEYYRLARTLREQERQGRAVSFYHYALDLSGGPCVAKRLTGCGAGYQYLAVTPAGEIYPCHQLVGHQEYLMGDVFRGITAPQLREKLQEAHIFRKKECSSCWARFLCGGGCHSQAVLNGGDLLHPAPIACAIMRARLQGALYYLAIKENIEEEKSTC</sequence>
<keyword evidence="9" id="KW-1185">Reference proteome</keyword>
<organism evidence="8 9">
    <name type="scientific">Syntrophaceticus schinkii</name>
    <dbReference type="NCBI Taxonomy" id="499207"/>
    <lineage>
        <taxon>Bacteria</taxon>
        <taxon>Bacillati</taxon>
        <taxon>Bacillota</taxon>
        <taxon>Clostridia</taxon>
        <taxon>Thermoanaerobacterales</taxon>
        <taxon>Thermoanaerobacterales Family III. Incertae Sedis</taxon>
        <taxon>Syntrophaceticus</taxon>
    </lineage>
</organism>
<keyword evidence="5" id="KW-0408">Iron</keyword>
<evidence type="ECO:0000256" key="1">
    <source>
        <dbReference type="ARBA" id="ARBA00001966"/>
    </source>
</evidence>
<keyword evidence="6" id="KW-0411">Iron-sulfur</keyword>
<dbReference type="NCBIfam" id="TIGR04085">
    <property type="entry name" value="rSAM_more_4Fe4S"/>
    <property type="match status" value="1"/>
</dbReference>
<evidence type="ECO:0000256" key="4">
    <source>
        <dbReference type="ARBA" id="ARBA00022723"/>
    </source>
</evidence>
<dbReference type="CDD" id="cd21124">
    <property type="entry name" value="SPASM_CteB-like"/>
    <property type="match status" value="1"/>
</dbReference>
<dbReference type="CDD" id="cd01335">
    <property type="entry name" value="Radical_SAM"/>
    <property type="match status" value="1"/>
</dbReference>
<dbReference type="InterPro" id="IPR007197">
    <property type="entry name" value="rSAM"/>
</dbReference>
<dbReference type="InterPro" id="IPR023885">
    <property type="entry name" value="4Fe4S-binding_SPASM_dom"/>
</dbReference>
<protein>
    <submittedName>
        <fullName evidence="8">Radical SAM domain protein</fullName>
    </submittedName>
</protein>
<evidence type="ECO:0000313" key="8">
    <source>
        <dbReference type="EMBL" id="CEO89949.1"/>
    </source>
</evidence>
<evidence type="ECO:0000259" key="7">
    <source>
        <dbReference type="PROSITE" id="PS51918"/>
    </source>
</evidence>
<name>A0A0B7MH33_9FIRM</name>
<dbReference type="SFLD" id="SFLDG01386">
    <property type="entry name" value="main_SPASM_domain-containing"/>
    <property type="match status" value="1"/>
</dbReference>
<dbReference type="SFLD" id="SFLDG01067">
    <property type="entry name" value="SPASM/twitch_domain_containing"/>
    <property type="match status" value="1"/>
</dbReference>
<dbReference type="NCBIfam" id="TIGR03974">
    <property type="entry name" value="rSAM_six_Cys"/>
    <property type="match status" value="1"/>
</dbReference>
<dbReference type="InterPro" id="IPR058240">
    <property type="entry name" value="rSAM_sf"/>
</dbReference>
<dbReference type="PROSITE" id="PS51918">
    <property type="entry name" value="RADICAL_SAM"/>
    <property type="match status" value="1"/>
</dbReference>
<dbReference type="PROSITE" id="PS01305">
    <property type="entry name" value="MOAA_NIFB_PQQE"/>
    <property type="match status" value="1"/>
</dbReference>
<keyword evidence="4" id="KW-0479">Metal-binding</keyword>
<dbReference type="SFLD" id="SFLDS00029">
    <property type="entry name" value="Radical_SAM"/>
    <property type="match status" value="1"/>
</dbReference>
<dbReference type="Gene3D" id="3.20.20.70">
    <property type="entry name" value="Aldolase class I"/>
    <property type="match status" value="1"/>
</dbReference>
<accession>A0A0B7MH33</accession>
<keyword evidence="3" id="KW-0949">S-adenosyl-L-methionine</keyword>
<evidence type="ECO:0000256" key="5">
    <source>
        <dbReference type="ARBA" id="ARBA00023004"/>
    </source>
</evidence>
<dbReference type="AlphaFoldDB" id="A0A0B7MH33"/>
<dbReference type="InterPro" id="IPR047602">
    <property type="entry name" value="SPASM_CteB-like"/>
</dbReference>
<keyword evidence="2" id="KW-0004">4Fe-4S</keyword>
<comment type="cofactor">
    <cofactor evidence="1">
        <name>[4Fe-4S] cluster</name>
        <dbReference type="ChEBI" id="CHEBI:49883"/>
    </cofactor>
</comment>
<dbReference type="PANTHER" id="PTHR43273">
    <property type="entry name" value="ANAEROBIC SULFATASE-MATURATING ENZYME HOMOLOG ASLB-RELATED"/>
    <property type="match status" value="1"/>
</dbReference>
<dbReference type="GO" id="GO:0051539">
    <property type="term" value="F:4 iron, 4 sulfur cluster binding"/>
    <property type="evidence" value="ECO:0007669"/>
    <property type="project" value="UniProtKB-KW"/>
</dbReference>